<keyword evidence="3" id="KW-1185">Reference proteome</keyword>
<sequence length="68" mass="7789">MLGYPRDMWYKITEIQACGHLYSAAAKLQLTIRVTMKRRGPSLKDTTALNFITSFTEFAQWLFASNGQ</sequence>
<organism evidence="1 3">
    <name type="scientific">Albula glossodonta</name>
    <name type="common">roundjaw bonefish</name>
    <dbReference type="NCBI Taxonomy" id="121402"/>
    <lineage>
        <taxon>Eukaryota</taxon>
        <taxon>Metazoa</taxon>
        <taxon>Chordata</taxon>
        <taxon>Craniata</taxon>
        <taxon>Vertebrata</taxon>
        <taxon>Euteleostomi</taxon>
        <taxon>Actinopterygii</taxon>
        <taxon>Neopterygii</taxon>
        <taxon>Teleostei</taxon>
        <taxon>Albuliformes</taxon>
        <taxon>Albulidae</taxon>
        <taxon>Albula</taxon>
    </lineage>
</organism>
<dbReference type="AlphaFoldDB" id="A0A8T2MQR2"/>
<evidence type="ECO:0000313" key="2">
    <source>
        <dbReference type="EMBL" id="KAG9335155.1"/>
    </source>
</evidence>
<name>A0A8T2MQR2_9TELE</name>
<dbReference type="EMBL" id="JAFBMS010002521">
    <property type="protein sequence ID" value="KAG9328231.1"/>
    <property type="molecule type" value="Genomic_DNA"/>
</dbReference>
<protein>
    <submittedName>
        <fullName evidence="1">Uncharacterized protein</fullName>
    </submittedName>
</protein>
<reference evidence="1" key="1">
    <citation type="thesis" date="2021" institute="BYU ScholarsArchive" country="Provo, UT, USA">
        <title>Applications of and Algorithms for Genome Assembly and Genomic Analyses with an Emphasis on Marine Teleosts.</title>
        <authorList>
            <person name="Pickett B.D."/>
        </authorList>
    </citation>
    <scope>NUCLEOTIDE SEQUENCE</scope>
    <source>
        <strain evidence="1">HI-2016</strain>
    </source>
</reference>
<comment type="caution">
    <text evidence="1">The sequence shown here is derived from an EMBL/GenBank/DDBJ whole genome shotgun (WGS) entry which is preliminary data.</text>
</comment>
<dbReference type="EMBL" id="JAFBMS010000128">
    <property type="protein sequence ID" value="KAG9335155.1"/>
    <property type="molecule type" value="Genomic_DNA"/>
</dbReference>
<evidence type="ECO:0000313" key="3">
    <source>
        <dbReference type="Proteomes" id="UP000824540"/>
    </source>
</evidence>
<dbReference type="Proteomes" id="UP000824540">
    <property type="component" value="Unassembled WGS sequence"/>
</dbReference>
<accession>A0A8T2MQR2</accession>
<evidence type="ECO:0000313" key="1">
    <source>
        <dbReference type="EMBL" id="KAG9328231.1"/>
    </source>
</evidence>
<gene>
    <name evidence="2" type="ORF">JZ751_005628</name>
    <name evidence="1" type="ORF">JZ751_015779</name>
</gene>
<proteinExistence type="predicted"/>